<feature type="non-terminal residue" evidence="2">
    <location>
        <position position="189"/>
    </location>
</feature>
<accession>D8QHS3</accession>
<gene>
    <name evidence="2" type="ORF">SCHCODRAFT_113422</name>
</gene>
<proteinExistence type="predicted"/>
<dbReference type="VEuPathDB" id="FungiDB:SCHCODRAFT_02641281"/>
<keyword evidence="3" id="KW-1185">Reference proteome</keyword>
<feature type="region of interest" description="Disordered" evidence="1">
    <location>
        <begin position="147"/>
        <end position="176"/>
    </location>
</feature>
<dbReference type="HOGENOM" id="CLU_1435194_0_0_1"/>
<feature type="region of interest" description="Disordered" evidence="1">
    <location>
        <begin position="1"/>
        <end position="24"/>
    </location>
</feature>
<protein>
    <submittedName>
        <fullName evidence="2">Uncharacterized protein</fullName>
    </submittedName>
</protein>
<evidence type="ECO:0000313" key="2">
    <source>
        <dbReference type="EMBL" id="EFI92730.1"/>
    </source>
</evidence>
<reference evidence="2 3" key="1">
    <citation type="journal article" date="2010" name="Nat. Biotechnol.">
        <title>Genome sequence of the model mushroom Schizophyllum commune.</title>
        <authorList>
            <person name="Ohm R.A."/>
            <person name="de Jong J.F."/>
            <person name="Lugones L.G."/>
            <person name="Aerts A."/>
            <person name="Kothe E."/>
            <person name="Stajich J.E."/>
            <person name="de Vries R.P."/>
            <person name="Record E."/>
            <person name="Levasseur A."/>
            <person name="Baker S.E."/>
            <person name="Bartholomew K.A."/>
            <person name="Coutinho P.M."/>
            <person name="Erdmann S."/>
            <person name="Fowler T.J."/>
            <person name="Gathman A.C."/>
            <person name="Lombard V."/>
            <person name="Henrissat B."/>
            <person name="Knabe N."/>
            <person name="Kuees U."/>
            <person name="Lilly W.W."/>
            <person name="Lindquist E."/>
            <person name="Lucas S."/>
            <person name="Magnuson J.K."/>
            <person name="Piumi F."/>
            <person name="Raudaskoski M."/>
            <person name="Salamov A."/>
            <person name="Schmutz J."/>
            <person name="Schwarze F.W.M.R."/>
            <person name="vanKuyk P.A."/>
            <person name="Horton J.S."/>
            <person name="Grigoriev I.V."/>
            <person name="Woesten H.A.B."/>
        </authorList>
    </citation>
    <scope>NUCLEOTIDE SEQUENCE [LARGE SCALE GENOMIC DNA]</scope>
    <source>
        <strain evidence="3">H4-8 / FGSC 9210</strain>
    </source>
</reference>
<dbReference type="GeneID" id="9591655"/>
<feature type="compositionally biased region" description="Basic and acidic residues" evidence="1">
    <location>
        <begin position="166"/>
        <end position="176"/>
    </location>
</feature>
<name>D8QHS3_SCHCM</name>
<sequence>MASPIALGPTGTPTGTPTHHHDTLLPDRTPVFSLPRWLALLPSRICTWTTSTVKRLRNMTSKARRVQLPIELNTKPECTPHPSIGIPPPDAFYFRISDVNEYRDIFTRLPLTRQDFPPVDLPTPPPSVLPNEAHPEYRLSTYDHTPVGYLRPTSQHRTLPLPSHYLRSDPPSHDHNAAQILVPHRHAAD</sequence>
<organism evidence="3">
    <name type="scientific">Schizophyllum commune (strain H4-8 / FGSC 9210)</name>
    <name type="common">Split gill fungus</name>
    <dbReference type="NCBI Taxonomy" id="578458"/>
    <lineage>
        <taxon>Eukaryota</taxon>
        <taxon>Fungi</taxon>
        <taxon>Dikarya</taxon>
        <taxon>Basidiomycota</taxon>
        <taxon>Agaricomycotina</taxon>
        <taxon>Agaricomycetes</taxon>
        <taxon>Agaricomycetidae</taxon>
        <taxon>Agaricales</taxon>
        <taxon>Schizophyllaceae</taxon>
        <taxon>Schizophyllum</taxon>
    </lineage>
</organism>
<feature type="compositionally biased region" description="Low complexity" evidence="1">
    <location>
        <begin position="7"/>
        <end position="17"/>
    </location>
</feature>
<dbReference type="InParanoid" id="D8QHS3"/>
<dbReference type="AlphaFoldDB" id="D8QHS3"/>
<evidence type="ECO:0000256" key="1">
    <source>
        <dbReference type="SAM" id="MobiDB-lite"/>
    </source>
</evidence>
<evidence type="ECO:0000313" key="3">
    <source>
        <dbReference type="Proteomes" id="UP000007431"/>
    </source>
</evidence>
<dbReference type="KEGG" id="scm:SCHCO_02641281"/>
<dbReference type="EMBL" id="GL377312">
    <property type="protein sequence ID" value="EFI92730.1"/>
    <property type="molecule type" value="Genomic_DNA"/>
</dbReference>
<dbReference type="Proteomes" id="UP000007431">
    <property type="component" value="Unassembled WGS sequence"/>
</dbReference>